<dbReference type="InterPro" id="IPR027417">
    <property type="entry name" value="P-loop_NTPase"/>
</dbReference>
<evidence type="ECO:0000256" key="1">
    <source>
        <dbReference type="ARBA" id="ARBA00022741"/>
    </source>
</evidence>
<keyword evidence="4" id="KW-1185">Reference proteome</keyword>
<accession>A0A2D2B2T1</accession>
<dbReference type="GO" id="GO:0009898">
    <property type="term" value="C:cytoplasmic side of plasma membrane"/>
    <property type="evidence" value="ECO:0007669"/>
    <property type="project" value="TreeGrafter"/>
</dbReference>
<dbReference type="KEGG" id="cmb:CSW64_20240"/>
<reference evidence="3 4" key="1">
    <citation type="submission" date="2017-10" db="EMBL/GenBank/DDBJ databases">
        <title>Genome sequence of Caulobacter mirabilis FWC38.</title>
        <authorList>
            <person name="Fiebig A."/>
            <person name="Crosson S."/>
        </authorList>
    </citation>
    <scope>NUCLEOTIDE SEQUENCE [LARGE SCALE GENOMIC DNA]</scope>
    <source>
        <strain evidence="3 4">FWC 38</strain>
    </source>
</reference>
<dbReference type="GO" id="GO:0051782">
    <property type="term" value="P:negative regulation of cell division"/>
    <property type="evidence" value="ECO:0007669"/>
    <property type="project" value="TreeGrafter"/>
</dbReference>
<dbReference type="OrthoDB" id="9783172at2"/>
<name>A0A2D2B2T1_9CAUL</name>
<keyword evidence="1" id="KW-0547">Nucleotide-binding</keyword>
<dbReference type="GO" id="GO:0005829">
    <property type="term" value="C:cytosol"/>
    <property type="evidence" value="ECO:0007669"/>
    <property type="project" value="TreeGrafter"/>
</dbReference>
<protein>
    <submittedName>
        <fullName evidence="3">Uncharacterized protein</fullName>
    </submittedName>
</protein>
<proteinExistence type="predicted"/>
<dbReference type="PANTHER" id="PTHR43384:SF6">
    <property type="entry name" value="SEPTUM SITE-DETERMINING PROTEIN MIND HOMOLOG, CHLOROPLASTIC"/>
    <property type="match status" value="1"/>
</dbReference>
<dbReference type="RefSeq" id="WP_099623798.1">
    <property type="nucleotide sequence ID" value="NZ_CP024201.1"/>
</dbReference>
<gene>
    <name evidence="3" type="ORF">CSW64_20240</name>
</gene>
<organism evidence="3 4">
    <name type="scientific">Caulobacter mirabilis</name>
    <dbReference type="NCBI Taxonomy" id="69666"/>
    <lineage>
        <taxon>Bacteria</taxon>
        <taxon>Pseudomonadati</taxon>
        <taxon>Pseudomonadota</taxon>
        <taxon>Alphaproteobacteria</taxon>
        <taxon>Caulobacterales</taxon>
        <taxon>Caulobacteraceae</taxon>
        <taxon>Caulobacter</taxon>
    </lineage>
</organism>
<dbReference type="PANTHER" id="PTHR43384">
    <property type="entry name" value="SEPTUM SITE-DETERMINING PROTEIN MIND HOMOLOG, CHLOROPLASTIC-RELATED"/>
    <property type="match status" value="1"/>
</dbReference>
<dbReference type="GO" id="GO:0005524">
    <property type="term" value="F:ATP binding"/>
    <property type="evidence" value="ECO:0007669"/>
    <property type="project" value="UniProtKB-KW"/>
</dbReference>
<evidence type="ECO:0000313" key="4">
    <source>
        <dbReference type="Proteomes" id="UP000228945"/>
    </source>
</evidence>
<dbReference type="GO" id="GO:0016887">
    <property type="term" value="F:ATP hydrolysis activity"/>
    <property type="evidence" value="ECO:0007669"/>
    <property type="project" value="TreeGrafter"/>
</dbReference>
<keyword evidence="2" id="KW-0067">ATP-binding</keyword>
<evidence type="ECO:0000256" key="2">
    <source>
        <dbReference type="ARBA" id="ARBA00022840"/>
    </source>
</evidence>
<dbReference type="Proteomes" id="UP000228945">
    <property type="component" value="Chromosome"/>
</dbReference>
<dbReference type="Gene3D" id="3.40.50.300">
    <property type="entry name" value="P-loop containing nucleotide triphosphate hydrolases"/>
    <property type="match status" value="1"/>
</dbReference>
<sequence>MSFAGRRILIIGDGLAEMGRQAFRDAVIDTGGIDLLQGRWAFDETPHLVVIDAAGVAPEGLSAAVAALGQATAPPPILLTGEHLPAGLVRNLMRLPRSDVLEAPFSAPDLAVAAAGLALPQPAPAARPTSRCWMVTGAVGGAGATTIAIEIASALAVRHPGSRRVCLIDLNLVDGSVAAYLGASANMMLGKASQAPERIDPAVLDAFASSAPGGFDLLAAERDPTAFDTTSADAVLRILEVACQVYDVVVVDLPRHRRAWTLEAISGADELLVVSELTVPALLAARSLAAEIETDLPDGPPPQVVLNRLAKRVFGPAPSMGEAEKALQRKAAGGVTSDWEAAAASANLGGPISQHRPKSRIVKDVGDLVDRLLVAPARHGRAA</sequence>
<dbReference type="SUPFAM" id="SSF52540">
    <property type="entry name" value="P-loop containing nucleoside triphosphate hydrolases"/>
    <property type="match status" value="1"/>
</dbReference>
<dbReference type="AlphaFoldDB" id="A0A2D2B2T1"/>
<dbReference type="EMBL" id="CP024201">
    <property type="protein sequence ID" value="ATQ44550.1"/>
    <property type="molecule type" value="Genomic_DNA"/>
</dbReference>
<evidence type="ECO:0000313" key="3">
    <source>
        <dbReference type="EMBL" id="ATQ44550.1"/>
    </source>
</evidence>
<dbReference type="InterPro" id="IPR050625">
    <property type="entry name" value="ParA/MinD_ATPase"/>
</dbReference>